<gene>
    <name evidence="2" type="ORF">PCOR1329_LOCUS8024</name>
</gene>
<accession>A0ABN9Q1W2</accession>
<protein>
    <submittedName>
        <fullName evidence="2">Uncharacterized protein</fullName>
    </submittedName>
</protein>
<feature type="non-terminal residue" evidence="2">
    <location>
        <position position="1"/>
    </location>
</feature>
<sequence>PGGGGPPPPRGDCDGGSFPGPCLRARAAGGAVVAVQGLLQGGRRAGRALLAALEGAAARPRQQGPRGTCPPCLGPGACVLGALAEDAQHVARERELGGLRGSDALPKALRAEPVDGERRAGSPGLRLVWRLVHAALFQEEGFRPDHAGGERPGGRGAGAAAAAEETRPAAAWALRRVGAAGGDSLRSRAGAQTTAAAAGARRVPGQQRLRPPQGHAPLCAAGPACRRHPVPGRQSGSQGGARPPELGARARPQGLGARRRAGAVGVAAAPGAGGAAPAGGDQPCWGSRRSALPGEPTMTALPKVVPLRPTATPAPISLLFFPPLLLHRVFAVGKSRAWIAHACLEGECVSAAACAGPHGRARVHGEGMAACRKQAPCWAPHVFVARRVARNNFLSMPCEKCVQGK</sequence>
<proteinExistence type="predicted"/>
<comment type="caution">
    <text evidence="2">The sequence shown here is derived from an EMBL/GenBank/DDBJ whole genome shotgun (WGS) entry which is preliminary data.</text>
</comment>
<feature type="region of interest" description="Disordered" evidence="1">
    <location>
        <begin position="142"/>
        <end position="164"/>
    </location>
</feature>
<keyword evidence="3" id="KW-1185">Reference proteome</keyword>
<feature type="region of interest" description="Disordered" evidence="1">
    <location>
        <begin position="181"/>
        <end position="297"/>
    </location>
</feature>
<feature type="compositionally biased region" description="Low complexity" evidence="1">
    <location>
        <begin position="246"/>
        <end position="270"/>
    </location>
</feature>
<evidence type="ECO:0000313" key="2">
    <source>
        <dbReference type="EMBL" id="CAK0799635.1"/>
    </source>
</evidence>
<evidence type="ECO:0000313" key="3">
    <source>
        <dbReference type="Proteomes" id="UP001189429"/>
    </source>
</evidence>
<name>A0ABN9Q1W2_9DINO</name>
<evidence type="ECO:0000256" key="1">
    <source>
        <dbReference type="SAM" id="MobiDB-lite"/>
    </source>
</evidence>
<dbReference type="Proteomes" id="UP001189429">
    <property type="component" value="Unassembled WGS sequence"/>
</dbReference>
<reference evidence="2" key="1">
    <citation type="submission" date="2023-10" db="EMBL/GenBank/DDBJ databases">
        <authorList>
            <person name="Chen Y."/>
            <person name="Shah S."/>
            <person name="Dougan E. K."/>
            <person name="Thang M."/>
            <person name="Chan C."/>
        </authorList>
    </citation>
    <scope>NUCLEOTIDE SEQUENCE [LARGE SCALE GENOMIC DNA]</scope>
</reference>
<feature type="compositionally biased region" description="Basic and acidic residues" evidence="1">
    <location>
        <begin position="142"/>
        <end position="153"/>
    </location>
</feature>
<feature type="non-terminal residue" evidence="2">
    <location>
        <position position="405"/>
    </location>
</feature>
<feature type="compositionally biased region" description="Low complexity" evidence="1">
    <location>
        <begin position="188"/>
        <end position="208"/>
    </location>
</feature>
<organism evidence="2 3">
    <name type="scientific">Prorocentrum cordatum</name>
    <dbReference type="NCBI Taxonomy" id="2364126"/>
    <lineage>
        <taxon>Eukaryota</taxon>
        <taxon>Sar</taxon>
        <taxon>Alveolata</taxon>
        <taxon>Dinophyceae</taxon>
        <taxon>Prorocentrales</taxon>
        <taxon>Prorocentraceae</taxon>
        <taxon>Prorocentrum</taxon>
    </lineage>
</organism>
<dbReference type="EMBL" id="CAUYUJ010002196">
    <property type="protein sequence ID" value="CAK0799635.1"/>
    <property type="molecule type" value="Genomic_DNA"/>
</dbReference>